<protein>
    <recommendedName>
        <fullName evidence="4">CxC3 like cysteine cluster domain-containing protein</fullName>
    </recommendedName>
</protein>
<feature type="region of interest" description="Disordered" evidence="1">
    <location>
        <begin position="220"/>
        <end position="285"/>
    </location>
</feature>
<evidence type="ECO:0000256" key="1">
    <source>
        <dbReference type="SAM" id="MobiDB-lite"/>
    </source>
</evidence>
<name>A0AA88Q0W7_9TELE</name>
<keyword evidence="3" id="KW-1185">Reference proteome</keyword>
<dbReference type="PANTHER" id="PTHR33104">
    <property type="entry name" value="SI:DKEY-29D5.2"/>
    <property type="match status" value="1"/>
</dbReference>
<proteinExistence type="predicted"/>
<dbReference type="PANTHER" id="PTHR33104:SF2">
    <property type="entry name" value="CXC3 LIKE CYSTEINE CLUSTER DOMAIN-CONTAINING PROTEIN"/>
    <property type="match status" value="1"/>
</dbReference>
<reference evidence="2" key="1">
    <citation type="submission" date="2023-08" db="EMBL/GenBank/DDBJ databases">
        <title>Chromosome-level Genome Assembly of mud carp (Cirrhinus molitorella).</title>
        <authorList>
            <person name="Liu H."/>
        </authorList>
    </citation>
    <scope>NUCLEOTIDE SEQUENCE</scope>
    <source>
        <strain evidence="2">Prfri</strain>
        <tissue evidence="2">Muscle</tissue>
    </source>
</reference>
<evidence type="ECO:0008006" key="4">
    <source>
        <dbReference type="Google" id="ProtNLM"/>
    </source>
</evidence>
<feature type="compositionally biased region" description="Low complexity" evidence="1">
    <location>
        <begin position="226"/>
        <end position="238"/>
    </location>
</feature>
<dbReference type="AlphaFoldDB" id="A0AA88Q0W7"/>
<evidence type="ECO:0000313" key="2">
    <source>
        <dbReference type="EMBL" id="KAK2908870.1"/>
    </source>
</evidence>
<dbReference type="Proteomes" id="UP001187343">
    <property type="component" value="Unassembled WGS sequence"/>
</dbReference>
<feature type="compositionally biased region" description="Polar residues" evidence="1">
    <location>
        <begin position="239"/>
        <end position="251"/>
    </location>
</feature>
<dbReference type="Pfam" id="PF18758">
    <property type="entry name" value="KDZ"/>
    <property type="match status" value="1"/>
</dbReference>
<dbReference type="CDD" id="cd19757">
    <property type="entry name" value="Bbox1"/>
    <property type="match status" value="1"/>
</dbReference>
<feature type="compositionally biased region" description="Basic and acidic residues" evidence="1">
    <location>
        <begin position="252"/>
        <end position="283"/>
    </location>
</feature>
<feature type="region of interest" description="Disordered" evidence="1">
    <location>
        <begin position="123"/>
        <end position="177"/>
    </location>
</feature>
<feature type="compositionally biased region" description="Pro residues" evidence="1">
    <location>
        <begin position="60"/>
        <end position="72"/>
    </location>
</feature>
<feature type="compositionally biased region" description="Basic residues" evidence="1">
    <location>
        <begin position="153"/>
        <end position="163"/>
    </location>
</feature>
<feature type="region of interest" description="Disordered" evidence="1">
    <location>
        <begin position="1"/>
        <end position="75"/>
    </location>
</feature>
<dbReference type="EMBL" id="JAUYZG010000004">
    <property type="protein sequence ID" value="KAK2908870.1"/>
    <property type="molecule type" value="Genomic_DNA"/>
</dbReference>
<sequence>MSELNSPSSDSPNDAQRPSASADAAQPNSRQVSEIEPAAAPRGRRPSRAASHTPRRQGSPAPPPSRRPPPSPASSYALVLRSIPAIQKWTVASLRQALSNADVYFSRRMTKTELYDIFCSIQSTPPPKAAGNQATPRGTPYARPEQTSSPTRKGLRSSSRRSRPSASLGRAPDAAAVSPSLPALPAQLQPAAPLCAAPAAVSAHSQLFSYPHLFPEAWPVAPPPNSSSQKSSKPATPAHNTGDQGPAQDQKSYAKDFKFTDIHVDSEQRTTEKEPEMDHRSERPVASTIVCASNPKEDDLETASTSEASITKHFGNVDAQRIIVQLLQHAMDCDEPRSAASQDWALRQTLSEERWQKARPELLDSLLASDCVYHGPCDHCSLKEAVIRCKDCLPKAHYCGKCDISRHQHLVFHNRETLIDGFYKPLPPSSAVQDLSGKNVIYEQVCLLPITQPEKFCVCDPQNLIEIKIYCCYDMFLLVINCRTCLASWTPEVGDLLCSGYWPGTVEFQTIYQLDLFASFEDLKITAPGLSRQAGNICGDVFQKAFLEWTYCRHEREKLFGIDHFSCPACTPDTVAVSAGGNRKVYRFNKTKGTEEQPFDGIFLANDKDVATSADCVHEKTKPVHGKGIGGTSTWAAARETSKKTNTKCDEEGLEVAVCRHCILLRGLNMFRGEIFAYPLFLQNELAKKTNCKFFCTDIMCRYWPYLQKVAQAFPEMNLDADEAISLGQNVQWGGKNQTGTSCSWIAHGLCFARVDMITLHARGWNERRKKKKKNLHKYLSTQYLKTIQKTKEVKEDIEAIKKSTQRPDVEAQQWVTDVRQWAVDSLFLGIQQKKRDLYRVTEPDTSLGLKKKVFDKVMQLERLIEEEAILIDVMKQHWTHLTRTCRALKDQASILSDGHTELPFRTFWSSLPWPAQCCPPKT</sequence>
<accession>A0AA88Q0W7</accession>
<feature type="compositionally biased region" description="Polar residues" evidence="1">
    <location>
        <begin position="1"/>
        <end position="19"/>
    </location>
</feature>
<feature type="compositionally biased region" description="Low complexity" evidence="1">
    <location>
        <begin position="164"/>
        <end position="177"/>
    </location>
</feature>
<organism evidence="2 3">
    <name type="scientific">Cirrhinus molitorella</name>
    <name type="common">mud carp</name>
    <dbReference type="NCBI Taxonomy" id="172907"/>
    <lineage>
        <taxon>Eukaryota</taxon>
        <taxon>Metazoa</taxon>
        <taxon>Chordata</taxon>
        <taxon>Craniata</taxon>
        <taxon>Vertebrata</taxon>
        <taxon>Euteleostomi</taxon>
        <taxon>Actinopterygii</taxon>
        <taxon>Neopterygii</taxon>
        <taxon>Teleostei</taxon>
        <taxon>Ostariophysi</taxon>
        <taxon>Cypriniformes</taxon>
        <taxon>Cyprinidae</taxon>
        <taxon>Labeoninae</taxon>
        <taxon>Labeonini</taxon>
        <taxon>Cirrhinus</taxon>
    </lineage>
</organism>
<comment type="caution">
    <text evidence="2">The sequence shown here is derived from an EMBL/GenBank/DDBJ whole genome shotgun (WGS) entry which is preliminary data.</text>
</comment>
<evidence type="ECO:0000313" key="3">
    <source>
        <dbReference type="Proteomes" id="UP001187343"/>
    </source>
</evidence>
<dbReference type="InterPro" id="IPR040521">
    <property type="entry name" value="KDZ"/>
</dbReference>
<gene>
    <name evidence="2" type="ORF">Q8A67_004707</name>
</gene>